<dbReference type="InterPro" id="IPR035914">
    <property type="entry name" value="Sperma_CUB_dom_sf"/>
</dbReference>
<feature type="signal peptide" evidence="3">
    <location>
        <begin position="1"/>
        <end position="21"/>
    </location>
</feature>
<evidence type="ECO:0000256" key="2">
    <source>
        <dbReference type="PROSITE-ProRule" id="PRU00059"/>
    </source>
</evidence>
<keyword evidence="1" id="KW-1015">Disulfide bond</keyword>
<dbReference type="Gene3D" id="2.60.120.290">
    <property type="entry name" value="Spermadhesin, CUB domain"/>
    <property type="match status" value="4"/>
</dbReference>
<accession>A0AA39IK41</accession>
<feature type="chain" id="PRO_5041361168" description="CUB domain-containing protein" evidence="3">
    <location>
        <begin position="22"/>
        <end position="699"/>
    </location>
</feature>
<name>A0AA39IK41_9BILA</name>
<comment type="caution">
    <text evidence="5">The sequence shown here is derived from an EMBL/GenBank/DDBJ whole genome shotgun (WGS) entry which is preliminary data.</text>
</comment>
<dbReference type="CDD" id="cd00041">
    <property type="entry name" value="CUB"/>
    <property type="match status" value="2"/>
</dbReference>
<dbReference type="GO" id="GO:0005886">
    <property type="term" value="C:plasma membrane"/>
    <property type="evidence" value="ECO:0007669"/>
    <property type="project" value="TreeGrafter"/>
</dbReference>
<dbReference type="SMART" id="SM00042">
    <property type="entry name" value="CUB"/>
    <property type="match status" value="3"/>
</dbReference>
<dbReference type="PANTHER" id="PTHR47537">
    <property type="entry name" value="CUBILIN"/>
    <property type="match status" value="1"/>
</dbReference>
<dbReference type="EMBL" id="JAUCMV010000001">
    <property type="protein sequence ID" value="KAK0425085.1"/>
    <property type="molecule type" value="Genomic_DNA"/>
</dbReference>
<gene>
    <name evidence="5" type="ORF">QR680_009019</name>
</gene>
<evidence type="ECO:0000313" key="6">
    <source>
        <dbReference type="Proteomes" id="UP001175271"/>
    </source>
</evidence>
<keyword evidence="6" id="KW-1185">Reference proteome</keyword>
<comment type="caution">
    <text evidence="2">Lacks conserved residue(s) required for the propagation of feature annotation.</text>
</comment>
<dbReference type="FunFam" id="2.60.120.290:FF:000058">
    <property type="entry name" value="CUB domaincontaining protein"/>
    <property type="match status" value="1"/>
</dbReference>
<reference evidence="5" key="1">
    <citation type="submission" date="2023-06" db="EMBL/GenBank/DDBJ databases">
        <title>Genomic analysis of the entomopathogenic nematode Steinernema hermaphroditum.</title>
        <authorList>
            <person name="Schwarz E.M."/>
            <person name="Heppert J.K."/>
            <person name="Baniya A."/>
            <person name="Schwartz H.T."/>
            <person name="Tan C.-H."/>
            <person name="Antoshechkin I."/>
            <person name="Sternberg P.W."/>
            <person name="Goodrich-Blair H."/>
            <person name="Dillman A.R."/>
        </authorList>
    </citation>
    <scope>NUCLEOTIDE SEQUENCE</scope>
    <source>
        <strain evidence="5">PS9179</strain>
        <tissue evidence="5">Whole animal</tissue>
    </source>
</reference>
<dbReference type="Proteomes" id="UP001175271">
    <property type="component" value="Unassembled WGS sequence"/>
</dbReference>
<dbReference type="InterPro" id="IPR053207">
    <property type="entry name" value="Non-NMDA_GluR_Accessory"/>
</dbReference>
<protein>
    <recommendedName>
        <fullName evidence="4">CUB domain-containing protein</fullName>
    </recommendedName>
</protein>
<sequence length="699" mass="80075">MRRRRILLAALLWLLATSLDALSSLLFCKCIVFNATQGVFQTPNFPRPVPKGNCFLFHFAAPPHHTVRLRFDTFELEKRQTRCVDYVRLFEKTVDGEIDDDSPHDGEYCGDEVSSEYALWMTPLQITPNALFVSSGNHLLVHVNVEIGGENRGFRGHFKFVPNDKYEMNAIELSPCEFTANTFRGNLFSPRAPYYYPSSTVYSYHVPPRRGHVTRLRLVFLEFPHGSCDSHFLRISEIKPKRFRDKLCFNSAPPYEILSANGFLIEFYAGDNSEARSRGFQIEYDYFEDSAPLGAHLLGPLDLFDAPSESPMPFLHVWHSLVLLPAILYPSISSDSDSHSGCPVRIISPTSSDATINKTGNLSTWDLFRDQPLPRPSKCQIIFVGSGHERVQVSFLRFNLFSPLGFNSTQRVEGSRTLSGARKWDLRQWAKLEEHMIPFLRLPKNPIKEVLLYFFSENGYGCEERDHLTAHVLVGTRMSRIDDFCADRTPPQLMSSKNLLTVDYVLKPTAPDDEKPFGFFLKYQFRTDLGLSEMYAKRDESKSCQFIFNSTKRSSGNLWSPNHPGLYPRNINCNYIFHGAATQVVAIHFEYFDVEGFQQCEDSTQSDYVLFSNYQTHDRTNRRYCGRSRPSASIVSEHNYFRMMFKSNDIFEATGFYAHYQFITPKSSQTNRVKLTSSDAPAALAWTPFLYLLILLGLL</sequence>
<evidence type="ECO:0000256" key="3">
    <source>
        <dbReference type="SAM" id="SignalP"/>
    </source>
</evidence>
<dbReference type="Pfam" id="PF00431">
    <property type="entry name" value="CUB"/>
    <property type="match status" value="2"/>
</dbReference>
<evidence type="ECO:0000313" key="5">
    <source>
        <dbReference type="EMBL" id="KAK0425085.1"/>
    </source>
</evidence>
<dbReference type="PROSITE" id="PS01180">
    <property type="entry name" value="CUB"/>
    <property type="match status" value="3"/>
</dbReference>
<dbReference type="AlphaFoldDB" id="A0AA39IK41"/>
<evidence type="ECO:0000256" key="1">
    <source>
        <dbReference type="ARBA" id="ARBA00023157"/>
    </source>
</evidence>
<evidence type="ECO:0000259" key="4">
    <source>
        <dbReference type="PROSITE" id="PS01180"/>
    </source>
</evidence>
<dbReference type="InterPro" id="IPR000859">
    <property type="entry name" value="CUB_dom"/>
</dbReference>
<feature type="domain" description="CUB" evidence="4">
    <location>
        <begin position="176"/>
        <end position="287"/>
    </location>
</feature>
<feature type="domain" description="CUB" evidence="4">
    <location>
        <begin position="28"/>
        <end position="161"/>
    </location>
</feature>
<proteinExistence type="predicted"/>
<organism evidence="5 6">
    <name type="scientific">Steinernema hermaphroditum</name>
    <dbReference type="NCBI Taxonomy" id="289476"/>
    <lineage>
        <taxon>Eukaryota</taxon>
        <taxon>Metazoa</taxon>
        <taxon>Ecdysozoa</taxon>
        <taxon>Nematoda</taxon>
        <taxon>Chromadorea</taxon>
        <taxon>Rhabditida</taxon>
        <taxon>Tylenchina</taxon>
        <taxon>Panagrolaimomorpha</taxon>
        <taxon>Strongyloidoidea</taxon>
        <taxon>Steinernematidae</taxon>
        <taxon>Steinernema</taxon>
    </lineage>
</organism>
<keyword evidence="3" id="KW-0732">Signal</keyword>
<dbReference type="PANTHER" id="PTHR47537:SF2">
    <property type="entry name" value="CUBILIN"/>
    <property type="match status" value="1"/>
</dbReference>
<dbReference type="SUPFAM" id="SSF49854">
    <property type="entry name" value="Spermadhesin, CUB domain"/>
    <property type="match status" value="3"/>
</dbReference>
<feature type="domain" description="CUB" evidence="4">
    <location>
        <begin position="544"/>
        <end position="663"/>
    </location>
</feature>